<dbReference type="EMBL" id="CP011391">
    <property type="protein sequence ID" value="AMK54557.1"/>
    <property type="molecule type" value="Genomic_DNA"/>
</dbReference>
<reference evidence="2 3" key="1">
    <citation type="journal article" date="2016" name="Gut Pathog.">
        <title>Whole genome sequencing of "Faecalibaculum rodentium" ALO17, isolated from C57BL/6J laboratory mouse feces.</title>
        <authorList>
            <person name="Lim S."/>
            <person name="Chang D.H."/>
            <person name="Ahn S."/>
            <person name="Kim B.C."/>
        </authorList>
    </citation>
    <scope>NUCLEOTIDE SEQUENCE [LARGE SCALE GENOMIC DNA]</scope>
    <source>
        <strain evidence="2 3">Alo17</strain>
    </source>
</reference>
<dbReference type="STRING" id="1702221.AALO17_14230"/>
<organism evidence="2 3">
    <name type="scientific">Faecalibaculum rodentium</name>
    <dbReference type="NCBI Taxonomy" id="1702221"/>
    <lineage>
        <taxon>Bacteria</taxon>
        <taxon>Bacillati</taxon>
        <taxon>Bacillota</taxon>
        <taxon>Erysipelotrichia</taxon>
        <taxon>Erysipelotrichales</taxon>
        <taxon>Erysipelotrichaceae</taxon>
        <taxon>Faecalibaculum</taxon>
    </lineage>
</organism>
<dbReference type="Proteomes" id="UP000069771">
    <property type="component" value="Chromosome"/>
</dbReference>
<dbReference type="AlphaFoldDB" id="A0A140DV80"/>
<protein>
    <recommendedName>
        <fullName evidence="4">Prepilin type IV endopeptidase peptidase domain-containing protein</fullName>
    </recommendedName>
</protein>
<evidence type="ECO:0000313" key="3">
    <source>
        <dbReference type="Proteomes" id="UP000069771"/>
    </source>
</evidence>
<feature type="transmembrane region" description="Helical" evidence="1">
    <location>
        <begin position="39"/>
        <end position="66"/>
    </location>
</feature>
<keyword evidence="1" id="KW-1133">Transmembrane helix</keyword>
<feature type="transmembrane region" description="Helical" evidence="1">
    <location>
        <begin position="78"/>
        <end position="108"/>
    </location>
</feature>
<proteinExistence type="predicted"/>
<evidence type="ECO:0000256" key="1">
    <source>
        <dbReference type="SAM" id="Phobius"/>
    </source>
</evidence>
<feature type="transmembrane region" description="Helical" evidence="1">
    <location>
        <begin position="114"/>
        <end position="131"/>
    </location>
</feature>
<gene>
    <name evidence="2" type="ORF">AALO17_14230</name>
</gene>
<name>A0A140DV80_9FIRM</name>
<evidence type="ECO:0000313" key="2">
    <source>
        <dbReference type="EMBL" id="AMK54557.1"/>
    </source>
</evidence>
<dbReference type="KEGG" id="fro:AALO17_14230"/>
<evidence type="ECO:0008006" key="4">
    <source>
        <dbReference type="Google" id="ProtNLM"/>
    </source>
</evidence>
<sequence length="132" mass="14712">MTKELCYDSHMTKLFFWSLCLAVFIQDLSTRTFSRWWLLPAAILLAIVPWQADSSLLFCALVLLLWRLRPDWIGSADVTALFVLSLIAGQSLYRLVVAACGFGLLYSLVRPQNTIPFVSCLAAGTVVLAVLN</sequence>
<keyword evidence="1" id="KW-0472">Membrane</keyword>
<keyword evidence="3" id="KW-1185">Reference proteome</keyword>
<keyword evidence="1" id="KW-0812">Transmembrane</keyword>
<accession>A0A140DV80</accession>